<comment type="caution">
    <text evidence="1">The sequence shown here is derived from an EMBL/GenBank/DDBJ whole genome shotgun (WGS) entry which is preliminary data.</text>
</comment>
<evidence type="ECO:0000313" key="1">
    <source>
        <dbReference type="EMBL" id="PWJ31194.1"/>
    </source>
</evidence>
<dbReference type="RefSeq" id="WP_109729918.1">
    <property type="nucleotide sequence ID" value="NZ_BAAACK010000006.1"/>
</dbReference>
<sequence>MDELDLTVEKSKVAYDPLKEYALNRTGLEVSNLYIAQVKDRHGVKKRENYNFPKAEDTLRHFQMI</sequence>
<dbReference type="EMBL" id="QGDL01000002">
    <property type="protein sequence ID" value="PWJ31194.1"/>
    <property type="molecule type" value="Genomic_DNA"/>
</dbReference>
<dbReference type="GO" id="GO:0008168">
    <property type="term" value="F:methyltransferase activity"/>
    <property type="evidence" value="ECO:0007669"/>
    <property type="project" value="UniProtKB-KW"/>
</dbReference>
<evidence type="ECO:0000313" key="2">
    <source>
        <dbReference type="Proteomes" id="UP000245845"/>
    </source>
</evidence>
<protein>
    <submittedName>
        <fullName evidence="1">23S rRNA (Uracil1939-C5)-methyltransferase</fullName>
    </submittedName>
</protein>
<dbReference type="OrthoDB" id="9781670at2"/>
<reference evidence="1 2" key="1">
    <citation type="submission" date="2018-05" db="EMBL/GenBank/DDBJ databases">
        <title>The Hungate 1000. A catalogue of reference genomes from the rumen microbiome.</title>
        <authorList>
            <person name="Kelly W."/>
        </authorList>
    </citation>
    <scope>NUCLEOTIDE SEQUENCE [LARGE SCALE GENOMIC DNA]</scope>
    <source>
        <strain evidence="1 2">NLAE-zl-C242</strain>
    </source>
</reference>
<keyword evidence="1" id="KW-0808">Transferase</keyword>
<dbReference type="AlphaFoldDB" id="A0A2Y9B948"/>
<keyword evidence="2" id="KW-1185">Reference proteome</keyword>
<proteinExistence type="predicted"/>
<keyword evidence="1" id="KW-0489">Methyltransferase</keyword>
<dbReference type="Proteomes" id="UP000245845">
    <property type="component" value="Unassembled WGS sequence"/>
</dbReference>
<name>A0A2Y9B948_9FIRM</name>
<dbReference type="GO" id="GO:0032259">
    <property type="term" value="P:methylation"/>
    <property type="evidence" value="ECO:0007669"/>
    <property type="project" value="UniProtKB-KW"/>
</dbReference>
<gene>
    <name evidence="1" type="ORF">A8806_10250</name>
</gene>
<accession>A0A2Y9B948</accession>
<organism evidence="1 2">
    <name type="scientific">Faecalicatena orotica</name>
    <dbReference type="NCBI Taxonomy" id="1544"/>
    <lineage>
        <taxon>Bacteria</taxon>
        <taxon>Bacillati</taxon>
        <taxon>Bacillota</taxon>
        <taxon>Clostridia</taxon>
        <taxon>Lachnospirales</taxon>
        <taxon>Lachnospiraceae</taxon>
        <taxon>Faecalicatena</taxon>
    </lineage>
</organism>